<protein>
    <submittedName>
        <fullName evidence="2">Uncharacterized protein</fullName>
    </submittedName>
</protein>
<evidence type="ECO:0000256" key="1">
    <source>
        <dbReference type="SAM" id="MobiDB-lite"/>
    </source>
</evidence>
<feature type="region of interest" description="Disordered" evidence="1">
    <location>
        <begin position="1"/>
        <end position="25"/>
    </location>
</feature>
<evidence type="ECO:0000313" key="2">
    <source>
        <dbReference type="EnsemblMetazoa" id="Aqu2.1.36915_001"/>
    </source>
</evidence>
<sequence>MHDGIDGRSVKNCNEEGVAPRDVTGQDNQTFMTKLKDSDFVHELMKDMTKVSNEFSVTEVVMGEEHYVVHLLASLLRVVQHTRNCR</sequence>
<organism evidence="2">
    <name type="scientific">Amphimedon queenslandica</name>
    <name type="common">Sponge</name>
    <dbReference type="NCBI Taxonomy" id="400682"/>
    <lineage>
        <taxon>Eukaryota</taxon>
        <taxon>Metazoa</taxon>
        <taxon>Porifera</taxon>
        <taxon>Demospongiae</taxon>
        <taxon>Heteroscleromorpha</taxon>
        <taxon>Haplosclerida</taxon>
        <taxon>Niphatidae</taxon>
        <taxon>Amphimedon</taxon>
    </lineage>
</organism>
<proteinExistence type="predicted"/>
<dbReference type="AlphaFoldDB" id="A0A1X7V9D3"/>
<dbReference type="InParanoid" id="A0A1X7V9D3"/>
<reference evidence="2" key="1">
    <citation type="submission" date="2017-05" db="UniProtKB">
        <authorList>
            <consortium name="EnsemblMetazoa"/>
        </authorList>
    </citation>
    <scope>IDENTIFICATION</scope>
</reference>
<name>A0A1X7V9D3_AMPQE</name>
<dbReference type="EnsemblMetazoa" id="Aqu2.1.36915_001">
    <property type="protein sequence ID" value="Aqu2.1.36915_001"/>
    <property type="gene ID" value="Aqu2.1.36915"/>
</dbReference>
<accession>A0A1X7V9D3</accession>